<feature type="transmembrane region" description="Helical" evidence="1">
    <location>
        <begin position="6"/>
        <end position="25"/>
    </location>
</feature>
<accession>A0A7S3NDJ9</accession>
<feature type="transmembrane region" description="Helical" evidence="1">
    <location>
        <begin position="198"/>
        <end position="215"/>
    </location>
</feature>
<sequence>MLTIVTFAAAVCGLLIPLVGICILLNSRAQLMLIAVISGFIWFISVTIIALFFVLLEAKILTLWALLTALLQECARLGSVLLYRKLTDMVAGSYNDFNDTSTALAAGIGYAATHSVAIFGSGSTECPVAAAMLALCFQLLDLILFRLAFLAIPVRERIDPISKKSTLLTCIVIASHLLATAGTIAIPCKTSSCVASVPLPFLALALASATLYLNLKEVRSLHHFRTLDSPHPPTAAELDDE</sequence>
<feature type="transmembrane region" description="Helical" evidence="1">
    <location>
        <begin position="103"/>
        <end position="122"/>
    </location>
</feature>
<keyword evidence="1" id="KW-0812">Transmembrane</keyword>
<organism evidence="2">
    <name type="scientific">Aureoumbra lagunensis</name>
    <dbReference type="NCBI Taxonomy" id="44058"/>
    <lineage>
        <taxon>Eukaryota</taxon>
        <taxon>Sar</taxon>
        <taxon>Stramenopiles</taxon>
        <taxon>Ochrophyta</taxon>
        <taxon>Pelagophyceae</taxon>
        <taxon>Pelagomonadales</taxon>
        <taxon>Aureoumbra</taxon>
    </lineage>
</organism>
<feature type="transmembrane region" description="Helical" evidence="1">
    <location>
        <begin position="32"/>
        <end position="55"/>
    </location>
</feature>
<dbReference type="EMBL" id="HBIJ01001034">
    <property type="protein sequence ID" value="CAE0360044.1"/>
    <property type="molecule type" value="Transcribed_RNA"/>
</dbReference>
<evidence type="ECO:0000256" key="1">
    <source>
        <dbReference type="SAM" id="Phobius"/>
    </source>
</evidence>
<reference evidence="2" key="1">
    <citation type="submission" date="2021-01" db="EMBL/GenBank/DDBJ databases">
        <authorList>
            <person name="Corre E."/>
            <person name="Pelletier E."/>
            <person name="Niang G."/>
            <person name="Scheremetjew M."/>
            <person name="Finn R."/>
            <person name="Kale V."/>
            <person name="Holt S."/>
            <person name="Cochrane G."/>
            <person name="Meng A."/>
            <person name="Brown T."/>
            <person name="Cohen L."/>
        </authorList>
    </citation>
    <scope>NUCLEOTIDE SEQUENCE</scope>
    <source>
        <strain evidence="2">CCMP1510</strain>
    </source>
</reference>
<protein>
    <submittedName>
        <fullName evidence="2">Uncharacterized protein</fullName>
    </submittedName>
</protein>
<keyword evidence="1" id="KW-0472">Membrane</keyword>
<evidence type="ECO:0000313" key="2">
    <source>
        <dbReference type="EMBL" id="CAE0360044.1"/>
    </source>
</evidence>
<name>A0A7S3NDJ9_9STRA</name>
<keyword evidence="1" id="KW-1133">Transmembrane helix</keyword>
<feature type="transmembrane region" description="Helical" evidence="1">
    <location>
        <begin position="166"/>
        <end position="186"/>
    </location>
</feature>
<feature type="transmembrane region" description="Helical" evidence="1">
    <location>
        <begin position="61"/>
        <end position="83"/>
    </location>
</feature>
<gene>
    <name evidence="2" type="ORF">ALAG00032_LOCUS773</name>
</gene>
<proteinExistence type="predicted"/>
<feature type="transmembrane region" description="Helical" evidence="1">
    <location>
        <begin position="128"/>
        <end position="154"/>
    </location>
</feature>
<dbReference type="AlphaFoldDB" id="A0A7S3NDJ9"/>